<keyword evidence="2" id="KW-1185">Reference proteome</keyword>
<dbReference type="EMBL" id="MU394339">
    <property type="protein sequence ID" value="KAI6084304.1"/>
    <property type="molecule type" value="Genomic_DNA"/>
</dbReference>
<protein>
    <submittedName>
        <fullName evidence="1">Uncharacterized protein</fullName>
    </submittedName>
</protein>
<reference evidence="1 2" key="1">
    <citation type="journal article" date="2022" name="New Phytol.">
        <title>Ecological generalism drives hyperdiversity of secondary metabolite gene clusters in xylarialean endophytes.</title>
        <authorList>
            <person name="Franco M.E.E."/>
            <person name="Wisecaver J.H."/>
            <person name="Arnold A.E."/>
            <person name="Ju Y.M."/>
            <person name="Slot J.C."/>
            <person name="Ahrendt S."/>
            <person name="Moore L.P."/>
            <person name="Eastman K.E."/>
            <person name="Scott K."/>
            <person name="Konkel Z."/>
            <person name="Mondo S.J."/>
            <person name="Kuo A."/>
            <person name="Hayes R.D."/>
            <person name="Haridas S."/>
            <person name="Andreopoulos B."/>
            <person name="Riley R."/>
            <person name="LaButti K."/>
            <person name="Pangilinan J."/>
            <person name="Lipzen A."/>
            <person name="Amirebrahimi M."/>
            <person name="Yan J."/>
            <person name="Adam C."/>
            <person name="Keymanesh K."/>
            <person name="Ng V."/>
            <person name="Louie K."/>
            <person name="Northen T."/>
            <person name="Drula E."/>
            <person name="Henrissat B."/>
            <person name="Hsieh H.M."/>
            <person name="Youens-Clark K."/>
            <person name="Lutzoni F."/>
            <person name="Miadlikowska J."/>
            <person name="Eastwood D.C."/>
            <person name="Hamelin R.C."/>
            <person name="Grigoriev I.V."/>
            <person name="U'Ren J.M."/>
        </authorList>
    </citation>
    <scope>NUCLEOTIDE SEQUENCE [LARGE SCALE GENOMIC DNA]</scope>
    <source>
        <strain evidence="1 2">ER1909</strain>
    </source>
</reference>
<proteinExistence type="predicted"/>
<gene>
    <name evidence="1" type="ORF">F4821DRAFT_243138</name>
</gene>
<name>A0ACC0CV48_9PEZI</name>
<evidence type="ECO:0000313" key="1">
    <source>
        <dbReference type="EMBL" id="KAI6084304.1"/>
    </source>
</evidence>
<accession>A0ACC0CV48</accession>
<dbReference type="Proteomes" id="UP001497680">
    <property type="component" value="Unassembled WGS sequence"/>
</dbReference>
<evidence type="ECO:0000313" key="2">
    <source>
        <dbReference type="Proteomes" id="UP001497680"/>
    </source>
</evidence>
<comment type="caution">
    <text evidence="1">The sequence shown here is derived from an EMBL/GenBank/DDBJ whole genome shotgun (WGS) entry which is preliminary data.</text>
</comment>
<sequence length="86" mass="9792">MLLSFSFYLFALFSWEIKGRKKRKNRIGENLTDGRGPHVHSSWHSFRLAGFCGVRIAVLRSQPEEHDSLLACPSIFLERVSDAGTI</sequence>
<organism evidence="1 2">
    <name type="scientific">Hypoxylon rubiginosum</name>
    <dbReference type="NCBI Taxonomy" id="110542"/>
    <lineage>
        <taxon>Eukaryota</taxon>
        <taxon>Fungi</taxon>
        <taxon>Dikarya</taxon>
        <taxon>Ascomycota</taxon>
        <taxon>Pezizomycotina</taxon>
        <taxon>Sordariomycetes</taxon>
        <taxon>Xylariomycetidae</taxon>
        <taxon>Xylariales</taxon>
        <taxon>Hypoxylaceae</taxon>
        <taxon>Hypoxylon</taxon>
    </lineage>
</organism>